<sequence length="245" mass="27062">MKKIPFPLIALLFASALSHAESTVTVYSKSQTQPQVIKDAERLADLVTRPELSRSWWPGAVISERQASAAEEQKQQQLLARLGEVAADEGGDDGAAINGLRQQLSAIHVTGRQFVNLDPDWVRLRPQANVPLQGEYSLWTGPQPTTITLVGLVSSPGIKPFTPGRSVDEYLDDISLLSGAERSYAWVIYPNGKTEKAPVAYWNKRHIEPSPGSLIFVGFSDRLFSSTFDELNQQILNTLTHRIPD</sequence>
<keyword evidence="5" id="KW-1185">Reference proteome</keyword>
<dbReference type="EMBL" id="CP009451">
    <property type="protein sequence ID" value="AIR05145.1"/>
    <property type="molecule type" value="Genomic_DNA"/>
</dbReference>
<dbReference type="KEGG" id="cnt:JT31_11100"/>
<dbReference type="AlphaFoldDB" id="A0A089RF58"/>
<feature type="signal peptide" evidence="1">
    <location>
        <begin position="1"/>
        <end position="20"/>
    </location>
</feature>
<evidence type="ECO:0000313" key="4">
    <source>
        <dbReference type="EMBL" id="AIR05145.1"/>
    </source>
</evidence>
<dbReference type="InterPro" id="IPR010425">
    <property type="entry name" value="Caps_synth_GfcC-like_C"/>
</dbReference>
<dbReference type="Gene3D" id="3.10.20.700">
    <property type="match status" value="1"/>
</dbReference>
<dbReference type="Pfam" id="PF20616">
    <property type="entry name" value="Caps_syn_GfcC_N"/>
    <property type="match status" value="1"/>
</dbReference>
<feature type="domain" description="Capsule biosynthesis GfcC-like N-terminal" evidence="3">
    <location>
        <begin position="20"/>
        <end position="143"/>
    </location>
</feature>
<dbReference type="Gene3D" id="6.10.250.2280">
    <property type="match status" value="1"/>
</dbReference>
<protein>
    <submittedName>
        <fullName evidence="4">Uncharacterized protein</fullName>
    </submittedName>
</protein>
<gene>
    <name evidence="4" type="ORF">JT31_11100</name>
</gene>
<dbReference type="OrthoDB" id="5592890at2"/>
<feature type="domain" description="Capsule biosynthesis GfcC-like C-terminal" evidence="2">
    <location>
        <begin position="156"/>
        <end position="244"/>
    </location>
</feature>
<evidence type="ECO:0000259" key="2">
    <source>
        <dbReference type="Pfam" id="PF06251"/>
    </source>
</evidence>
<evidence type="ECO:0000256" key="1">
    <source>
        <dbReference type="SAM" id="SignalP"/>
    </source>
</evidence>
<keyword evidence="1" id="KW-0732">Signal</keyword>
<dbReference type="Gene3D" id="3.10.560.10">
    <property type="entry name" value="Outer membrane lipoprotein wza domain like"/>
    <property type="match status" value="1"/>
</dbReference>
<dbReference type="Pfam" id="PF06251">
    <property type="entry name" value="Caps_syn_GfcC_C"/>
    <property type="match status" value="1"/>
</dbReference>
<dbReference type="RefSeq" id="WP_038476722.1">
    <property type="nucleotide sequence ID" value="NZ_CP009451.1"/>
</dbReference>
<accession>A0A089RF58</accession>
<name>A0A089RF58_9ENTR</name>
<proteinExistence type="predicted"/>
<feature type="chain" id="PRO_5001849509" evidence="1">
    <location>
        <begin position="21"/>
        <end position="245"/>
    </location>
</feature>
<evidence type="ECO:0000313" key="5">
    <source>
        <dbReference type="Proteomes" id="UP000029481"/>
    </source>
</evidence>
<evidence type="ECO:0000259" key="3">
    <source>
        <dbReference type="Pfam" id="PF20616"/>
    </source>
</evidence>
<dbReference type="InterPro" id="IPR046459">
    <property type="entry name" value="Caps_syn_GfcC_N"/>
</dbReference>
<dbReference type="Proteomes" id="UP000029481">
    <property type="component" value="Chromosome"/>
</dbReference>
<organism evidence="4 5">
    <name type="scientific">Cedecea neteri</name>
    <dbReference type="NCBI Taxonomy" id="158822"/>
    <lineage>
        <taxon>Bacteria</taxon>
        <taxon>Pseudomonadati</taxon>
        <taxon>Pseudomonadota</taxon>
        <taxon>Gammaproteobacteria</taxon>
        <taxon>Enterobacterales</taxon>
        <taxon>Enterobacteriaceae</taxon>
        <taxon>Cedecea</taxon>
    </lineage>
</organism>
<reference evidence="4 5" key="1">
    <citation type="submission" date="2014-09" db="EMBL/GenBank/DDBJ databases">
        <title>Cedecea neteri SSMD04 Genome Sequencing.</title>
        <authorList>
            <person name="Tan J.-Y."/>
        </authorList>
    </citation>
    <scope>NUCLEOTIDE SEQUENCE [LARGE SCALE GENOMIC DNA]</scope>
    <source>
        <strain evidence="4 5">SSMD04</strain>
    </source>
</reference>